<evidence type="ECO:0000256" key="7">
    <source>
        <dbReference type="SAM" id="Phobius"/>
    </source>
</evidence>
<keyword evidence="6 7" id="KW-0472">Membrane</keyword>
<dbReference type="AlphaFoldDB" id="A0A1I3F627"/>
<dbReference type="STRING" id="442341.SAMN04487959_11633"/>
<keyword evidence="4 7" id="KW-0812">Transmembrane</keyword>
<feature type="transmembrane region" description="Helical" evidence="7">
    <location>
        <begin position="489"/>
        <end position="510"/>
    </location>
</feature>
<evidence type="ECO:0000256" key="2">
    <source>
        <dbReference type="ARBA" id="ARBA00022448"/>
    </source>
</evidence>
<dbReference type="Proteomes" id="UP000199040">
    <property type="component" value="Unassembled WGS sequence"/>
</dbReference>
<evidence type="ECO:0000256" key="6">
    <source>
        <dbReference type="ARBA" id="ARBA00023136"/>
    </source>
</evidence>
<dbReference type="RefSeq" id="WP_092849353.1">
    <property type="nucleotide sequence ID" value="NZ_FOPY01000016.1"/>
</dbReference>
<evidence type="ECO:0000256" key="3">
    <source>
        <dbReference type="ARBA" id="ARBA00022475"/>
    </source>
</evidence>
<accession>A0A1I3F627</accession>
<organism evidence="8 9">
    <name type="scientific">Modicisalibacter xianhensis</name>
    <dbReference type="NCBI Taxonomy" id="442341"/>
    <lineage>
        <taxon>Bacteria</taxon>
        <taxon>Pseudomonadati</taxon>
        <taxon>Pseudomonadota</taxon>
        <taxon>Gammaproteobacteria</taxon>
        <taxon>Oceanospirillales</taxon>
        <taxon>Halomonadaceae</taxon>
        <taxon>Modicisalibacter</taxon>
    </lineage>
</organism>
<sequence>MPPLLQAYLAPSSDAVKFAIKGTLAMFLALYIALWADLERPYWALISAAFLQIRPMSGMVIEKGLCQLAGTFIGVIAGLMIMALFSQARIPALYSLTLWLMLCVYGASMTRNNFSYGCIMAAVTTLLIVVLAGSNPTSAFDVAVARLSELGLGAICATLVSALLWPTHVRQHLAAQADTVVNQAFLHAAQRLEPGHDDSELQQSLTASLGPLMTLETDSQAARYEGPAGPGRIRATHELTRHAVAMFASLAALNQLLREHRERLGEELCSFAAEVAEGLRQAERVAGVDEARNVLKQLRHRAHQTETSHLSALQKRVWLGLREVLGQAMILLDAREAITRPGSRRLRSPSLSWHRDRLVAGINAARAGVVFSVTAIFWLATGWNNGPITMMLATLFSAFFASRDNPARVSMMFFKGMLAAIPSAFVFGHVLLAQANGFTMLAMLFGTPLFLGLLGAAHPAAMGYSLAFTIGNILLTMPGNDMDFSAASFFNRALAVTLGLTIVVLGFRLIPGPGSRFLHRRLVQAIGNDLRRLIQQRLPRADAWFSGRMADRLLQLAHHDKLLPEQQRVLFSLGLTGLDVGRACLRLRMRLDDEPSIDVRGAHRRMLNTLAHAYQQSAQGRAPQGIAQASNALTEAIARHDSIPEERRVLLAGLLERIDLTLQRQARLVANAMEGRQKPSTPTPATTMK</sequence>
<dbReference type="InterPro" id="IPR006726">
    <property type="entry name" value="PHBA_efflux_AaeB/fusaric-R"/>
</dbReference>
<proteinExistence type="predicted"/>
<keyword evidence="5 7" id="KW-1133">Transmembrane helix</keyword>
<dbReference type="PANTHER" id="PTHR30509:SF9">
    <property type="entry name" value="MULTIDRUG RESISTANCE PROTEIN MDTO"/>
    <property type="match status" value="1"/>
</dbReference>
<evidence type="ECO:0000256" key="4">
    <source>
        <dbReference type="ARBA" id="ARBA00022692"/>
    </source>
</evidence>
<feature type="transmembrane region" description="Helical" evidence="7">
    <location>
        <begin position="68"/>
        <end position="85"/>
    </location>
</feature>
<reference evidence="8 9" key="1">
    <citation type="submission" date="2016-10" db="EMBL/GenBank/DDBJ databases">
        <authorList>
            <person name="de Groot N.N."/>
        </authorList>
    </citation>
    <scope>NUCLEOTIDE SEQUENCE [LARGE SCALE GENOMIC DNA]</scope>
    <source>
        <strain evidence="8 9">CGMCC 1.6848</strain>
    </source>
</reference>
<feature type="transmembrane region" description="Helical" evidence="7">
    <location>
        <begin position="91"/>
        <end position="107"/>
    </location>
</feature>
<evidence type="ECO:0000256" key="1">
    <source>
        <dbReference type="ARBA" id="ARBA00004651"/>
    </source>
</evidence>
<dbReference type="GO" id="GO:0005886">
    <property type="term" value="C:plasma membrane"/>
    <property type="evidence" value="ECO:0007669"/>
    <property type="project" value="UniProtKB-SubCell"/>
</dbReference>
<keyword evidence="3" id="KW-1003">Cell membrane</keyword>
<name>A0A1I3F627_9GAMM</name>
<feature type="transmembrane region" description="Helical" evidence="7">
    <location>
        <begin position="413"/>
        <end position="432"/>
    </location>
</feature>
<keyword evidence="2" id="KW-0813">Transport</keyword>
<feature type="transmembrane region" description="Helical" evidence="7">
    <location>
        <begin position="144"/>
        <end position="165"/>
    </location>
</feature>
<dbReference type="GO" id="GO:0022857">
    <property type="term" value="F:transmembrane transporter activity"/>
    <property type="evidence" value="ECO:0007669"/>
    <property type="project" value="InterPro"/>
</dbReference>
<evidence type="ECO:0000256" key="5">
    <source>
        <dbReference type="ARBA" id="ARBA00022989"/>
    </source>
</evidence>
<evidence type="ECO:0000313" key="8">
    <source>
        <dbReference type="EMBL" id="SFI06642.1"/>
    </source>
</evidence>
<feature type="transmembrane region" description="Helical" evidence="7">
    <location>
        <begin position="385"/>
        <end position="401"/>
    </location>
</feature>
<feature type="transmembrane region" description="Helical" evidence="7">
    <location>
        <begin position="461"/>
        <end position="477"/>
    </location>
</feature>
<feature type="transmembrane region" description="Helical" evidence="7">
    <location>
        <begin position="114"/>
        <end position="132"/>
    </location>
</feature>
<feature type="transmembrane region" description="Helical" evidence="7">
    <location>
        <begin position="358"/>
        <end position="379"/>
    </location>
</feature>
<dbReference type="PANTHER" id="PTHR30509">
    <property type="entry name" value="P-HYDROXYBENZOIC ACID EFFLUX PUMP SUBUNIT-RELATED"/>
    <property type="match status" value="1"/>
</dbReference>
<feature type="transmembrane region" description="Helical" evidence="7">
    <location>
        <begin position="18"/>
        <end position="36"/>
    </location>
</feature>
<protein>
    <submittedName>
        <fullName evidence="8">Uncharacterized membrane protein YccC</fullName>
    </submittedName>
</protein>
<comment type="subcellular location">
    <subcellularLocation>
        <location evidence="1">Cell membrane</location>
        <topology evidence="1">Multi-pass membrane protein</topology>
    </subcellularLocation>
</comment>
<gene>
    <name evidence="8" type="ORF">SAMN04487959_11633</name>
</gene>
<keyword evidence="9" id="KW-1185">Reference proteome</keyword>
<evidence type="ECO:0000313" key="9">
    <source>
        <dbReference type="Proteomes" id="UP000199040"/>
    </source>
</evidence>
<dbReference type="Pfam" id="PF04632">
    <property type="entry name" value="FUSC"/>
    <property type="match status" value="1"/>
</dbReference>
<dbReference type="EMBL" id="FOPY01000016">
    <property type="protein sequence ID" value="SFI06642.1"/>
    <property type="molecule type" value="Genomic_DNA"/>
</dbReference>